<accession>A0A1U9NKI1</accession>
<keyword evidence="1" id="KW-1133">Transmembrane helix</keyword>
<feature type="transmembrane region" description="Helical" evidence="1">
    <location>
        <begin position="81"/>
        <end position="100"/>
    </location>
</feature>
<dbReference type="InterPro" id="IPR007403">
    <property type="entry name" value="DUF456"/>
</dbReference>
<dbReference type="AlphaFoldDB" id="A0A1U9NKI1"/>
<keyword evidence="1" id="KW-0812">Transmembrane</keyword>
<evidence type="ECO:0000256" key="1">
    <source>
        <dbReference type="SAM" id="Phobius"/>
    </source>
</evidence>
<dbReference type="STRING" id="1936003.STSP2_01606"/>
<protein>
    <recommendedName>
        <fullName evidence="4">DUF456 domain-containing protein</fullName>
    </recommendedName>
</protein>
<dbReference type="Pfam" id="PF04306">
    <property type="entry name" value="DUF456"/>
    <property type="match status" value="1"/>
</dbReference>
<feature type="transmembrane region" description="Helical" evidence="1">
    <location>
        <begin position="106"/>
        <end position="124"/>
    </location>
</feature>
<dbReference type="RefSeq" id="WP_146661443.1">
    <property type="nucleotide sequence ID" value="NZ_CP019791.1"/>
</dbReference>
<organism evidence="2 3">
    <name type="scientific">Anaerohalosphaera lusitana</name>
    <dbReference type="NCBI Taxonomy" id="1936003"/>
    <lineage>
        <taxon>Bacteria</taxon>
        <taxon>Pseudomonadati</taxon>
        <taxon>Planctomycetota</taxon>
        <taxon>Phycisphaerae</taxon>
        <taxon>Sedimentisphaerales</taxon>
        <taxon>Anaerohalosphaeraceae</taxon>
        <taxon>Anaerohalosphaera</taxon>
    </lineage>
</organism>
<keyword evidence="3" id="KW-1185">Reference proteome</keyword>
<proteinExistence type="predicted"/>
<dbReference type="Proteomes" id="UP000189674">
    <property type="component" value="Chromosome"/>
</dbReference>
<name>A0A1U9NKI1_9BACT</name>
<evidence type="ECO:0000313" key="2">
    <source>
        <dbReference type="EMBL" id="AQT68442.1"/>
    </source>
</evidence>
<evidence type="ECO:0008006" key="4">
    <source>
        <dbReference type="Google" id="ProtNLM"/>
    </source>
</evidence>
<dbReference type="EMBL" id="CP019791">
    <property type="protein sequence ID" value="AQT68442.1"/>
    <property type="molecule type" value="Genomic_DNA"/>
</dbReference>
<feature type="transmembrane region" description="Helical" evidence="1">
    <location>
        <begin position="136"/>
        <end position="169"/>
    </location>
</feature>
<reference evidence="3" key="1">
    <citation type="submission" date="2017-02" db="EMBL/GenBank/DDBJ databases">
        <title>Comparative genomics and description of representatives of a novel lineage of planctomycetes thriving in anoxic sediments.</title>
        <authorList>
            <person name="Spring S."/>
            <person name="Bunk B."/>
            <person name="Sproer C."/>
        </authorList>
    </citation>
    <scope>NUCLEOTIDE SEQUENCE [LARGE SCALE GENOMIC DNA]</scope>
    <source>
        <strain evidence="3">ST-NAGAB-D1</strain>
    </source>
</reference>
<feature type="transmembrane region" description="Helical" evidence="1">
    <location>
        <begin position="46"/>
        <end position="69"/>
    </location>
</feature>
<gene>
    <name evidence="2" type="ORF">STSP2_01606</name>
</gene>
<dbReference type="PANTHER" id="PTHR39165">
    <property type="entry name" value="IG HYPOTHETICAL 17883"/>
    <property type="match status" value="1"/>
</dbReference>
<dbReference type="PANTHER" id="PTHR39165:SF1">
    <property type="entry name" value="DUF456 DOMAIN-CONTAINING PROTEIN"/>
    <property type="match status" value="1"/>
</dbReference>
<feature type="transmembrane region" description="Helical" evidence="1">
    <location>
        <begin position="5"/>
        <end position="26"/>
    </location>
</feature>
<sequence length="171" mass="18093">MLYVYVFLLVILNAFWLMFTFLALPGNWLVVLSTWGFAWWTWEERVFSVATLVVITVLAVIGEIIEFFAGMGGAKKAGASWLGAVGAIIGMVFGAVFGTVLLGVPFVGTLAGACVGAGIGAWGLEMMRGKEFEESFRFGLGAGIGTLIGTGSKFVLGVVIWIIVAVAGFVP</sequence>
<keyword evidence="1" id="KW-0472">Membrane</keyword>
<dbReference type="KEGG" id="alus:STSP2_01606"/>
<evidence type="ECO:0000313" key="3">
    <source>
        <dbReference type="Proteomes" id="UP000189674"/>
    </source>
</evidence>